<feature type="binding site" evidence="10">
    <location>
        <position position="267"/>
    </location>
    <ligand>
        <name>pyridoxal 5'-phosphate</name>
        <dbReference type="ChEBI" id="CHEBI:597326"/>
    </ligand>
</feature>
<comment type="catalytic activity">
    <reaction evidence="9 12">
        <text>O-acetyl-L-serine + hydrogen sulfide = L-cysteine + acetate</text>
        <dbReference type="Rhea" id="RHEA:14829"/>
        <dbReference type="ChEBI" id="CHEBI:29919"/>
        <dbReference type="ChEBI" id="CHEBI:30089"/>
        <dbReference type="ChEBI" id="CHEBI:35235"/>
        <dbReference type="ChEBI" id="CHEBI:58340"/>
        <dbReference type="EC" id="2.5.1.47"/>
    </reaction>
</comment>
<dbReference type="CDD" id="cd01561">
    <property type="entry name" value="CBS_like"/>
    <property type="match status" value="1"/>
</dbReference>
<feature type="modified residue" description="N6-(pyridoxal phosphate)lysine" evidence="11">
    <location>
        <position position="45"/>
    </location>
</feature>
<dbReference type="Proteomes" id="UP000886874">
    <property type="component" value="Unassembled WGS sequence"/>
</dbReference>
<proteinExistence type="inferred from homology"/>
<dbReference type="GO" id="GO:0004124">
    <property type="term" value="F:cysteine synthase activity"/>
    <property type="evidence" value="ECO:0007669"/>
    <property type="project" value="UniProtKB-UniRule"/>
</dbReference>
<reference evidence="14" key="2">
    <citation type="journal article" date="2021" name="PeerJ">
        <title>Extensive microbial diversity within the chicken gut microbiome revealed by metagenomics and culture.</title>
        <authorList>
            <person name="Gilroy R."/>
            <person name="Ravi A."/>
            <person name="Getino M."/>
            <person name="Pursley I."/>
            <person name="Horton D.L."/>
            <person name="Alikhan N.F."/>
            <person name="Baker D."/>
            <person name="Gharbi K."/>
            <person name="Hall N."/>
            <person name="Watson M."/>
            <person name="Adriaenssens E.M."/>
            <person name="Foster-Nyarko E."/>
            <person name="Jarju S."/>
            <person name="Secka A."/>
            <person name="Antonio M."/>
            <person name="Oren A."/>
            <person name="Chaudhuri R.R."/>
            <person name="La Ragione R."/>
            <person name="Hildebrand F."/>
            <person name="Pallen M.J."/>
        </authorList>
    </citation>
    <scope>NUCLEOTIDE SEQUENCE</scope>
    <source>
        <strain evidence="14">ChiSjej2B20-13462</strain>
    </source>
</reference>
<dbReference type="InterPro" id="IPR050214">
    <property type="entry name" value="Cys_Synth/Cystath_Beta-Synth"/>
</dbReference>
<protein>
    <recommendedName>
        <fullName evidence="4 12">Cysteine synthase</fullName>
        <ecNumber evidence="4 12">2.5.1.47</ecNumber>
    </recommendedName>
</protein>
<evidence type="ECO:0000256" key="10">
    <source>
        <dbReference type="PIRSR" id="PIRSR605856-50"/>
    </source>
</evidence>
<organism evidence="14 15">
    <name type="scientific">Candidatus Avoscillospira stercorigallinarum</name>
    <dbReference type="NCBI Taxonomy" id="2840708"/>
    <lineage>
        <taxon>Bacteria</taxon>
        <taxon>Bacillati</taxon>
        <taxon>Bacillota</taxon>
        <taxon>Clostridia</taxon>
        <taxon>Eubacteriales</taxon>
        <taxon>Oscillospiraceae</taxon>
        <taxon>Oscillospiraceae incertae sedis</taxon>
        <taxon>Candidatus Avoscillospira</taxon>
    </lineage>
</organism>
<evidence type="ECO:0000256" key="3">
    <source>
        <dbReference type="ARBA" id="ARBA00007103"/>
    </source>
</evidence>
<dbReference type="PANTHER" id="PTHR10314">
    <property type="entry name" value="CYSTATHIONINE BETA-SYNTHASE"/>
    <property type="match status" value="1"/>
</dbReference>
<evidence type="ECO:0000256" key="11">
    <source>
        <dbReference type="PIRSR" id="PIRSR605856-51"/>
    </source>
</evidence>
<dbReference type="InterPro" id="IPR005859">
    <property type="entry name" value="CysK"/>
</dbReference>
<gene>
    <name evidence="14" type="primary">cysK</name>
    <name evidence="14" type="ORF">IAA67_07250</name>
</gene>
<keyword evidence="5 12" id="KW-0028">Amino-acid biosynthesis</keyword>
<name>A0A9D0Z915_9FIRM</name>
<dbReference type="NCBIfam" id="TIGR01136">
    <property type="entry name" value="cysKM"/>
    <property type="match status" value="1"/>
</dbReference>
<feature type="domain" description="Tryptophan synthase beta chain-like PALP" evidence="13">
    <location>
        <begin position="8"/>
        <end position="295"/>
    </location>
</feature>
<dbReference type="InterPro" id="IPR005856">
    <property type="entry name" value="Cys_synth"/>
</dbReference>
<keyword evidence="7 10" id="KW-0663">Pyridoxal phosphate</keyword>
<evidence type="ECO:0000256" key="9">
    <source>
        <dbReference type="ARBA" id="ARBA00047931"/>
    </source>
</evidence>
<dbReference type="InterPro" id="IPR036052">
    <property type="entry name" value="TrpB-like_PALP_sf"/>
</dbReference>
<dbReference type="InterPro" id="IPR001216">
    <property type="entry name" value="P-phosphate_BS"/>
</dbReference>
<comment type="pathway">
    <text evidence="2">Amino-acid biosynthesis; L-cysteine biosynthesis; L-cysteine from L-serine: step 2/2.</text>
</comment>
<reference evidence="14" key="1">
    <citation type="submission" date="2020-10" db="EMBL/GenBank/DDBJ databases">
        <authorList>
            <person name="Gilroy R."/>
        </authorList>
    </citation>
    <scope>NUCLEOTIDE SEQUENCE</scope>
    <source>
        <strain evidence="14">ChiSjej2B20-13462</strain>
    </source>
</reference>
<keyword evidence="6 12" id="KW-0808">Transferase</keyword>
<dbReference type="NCBIfam" id="TIGR01139">
    <property type="entry name" value="cysK"/>
    <property type="match status" value="1"/>
</dbReference>
<evidence type="ECO:0000313" key="15">
    <source>
        <dbReference type="Proteomes" id="UP000886874"/>
    </source>
</evidence>
<evidence type="ECO:0000256" key="4">
    <source>
        <dbReference type="ARBA" id="ARBA00012681"/>
    </source>
</evidence>
<evidence type="ECO:0000256" key="5">
    <source>
        <dbReference type="ARBA" id="ARBA00022605"/>
    </source>
</evidence>
<evidence type="ECO:0000313" key="14">
    <source>
        <dbReference type="EMBL" id="HIQ70108.1"/>
    </source>
</evidence>
<sequence>MFYSAVEASIGHTPLVELHRFAQAAGAYGTILAKLEGRNPAGSAKDRAAYYMLRAAEQAGTLRPGGTVIEPTSGNTGIAIAALCTALGYRAVLTMPDTMSAERRNLLQAYGAQLVLTPGSQGMAGAIAKAEALAAETPGAVILDQFNNPANAKAHYETTGPELWTDAGGNLAALVAGVGTGGTLCGTARYLKKQCPTIHILAVEPKTSAVLSGGKPGVHGLQGIGAGFVPGNYDQTVVDEILPVADDEGCGTANLLSRTEGILTGPSGGAALFAAVQLSRRPEFQGQRLAVILPDNGERYLSTGIFG</sequence>
<comment type="cofactor">
    <cofactor evidence="1 10 12">
        <name>pyridoxal 5'-phosphate</name>
        <dbReference type="ChEBI" id="CHEBI:597326"/>
    </cofactor>
</comment>
<dbReference type="SUPFAM" id="SSF53686">
    <property type="entry name" value="Tryptophan synthase beta subunit-like PLP-dependent enzymes"/>
    <property type="match status" value="1"/>
</dbReference>
<dbReference type="EC" id="2.5.1.47" evidence="4 12"/>
<evidence type="ECO:0000256" key="12">
    <source>
        <dbReference type="RuleBase" id="RU003985"/>
    </source>
</evidence>
<dbReference type="GO" id="GO:0006535">
    <property type="term" value="P:cysteine biosynthetic process from serine"/>
    <property type="evidence" value="ECO:0007669"/>
    <property type="project" value="UniProtKB-UniRule"/>
</dbReference>
<accession>A0A9D0Z915</accession>
<feature type="binding site" evidence="10">
    <location>
        <begin position="179"/>
        <end position="183"/>
    </location>
    <ligand>
        <name>pyridoxal 5'-phosphate</name>
        <dbReference type="ChEBI" id="CHEBI:597326"/>
    </ligand>
</feature>
<dbReference type="AlphaFoldDB" id="A0A9D0Z915"/>
<evidence type="ECO:0000256" key="7">
    <source>
        <dbReference type="ARBA" id="ARBA00022898"/>
    </source>
</evidence>
<evidence type="ECO:0000256" key="1">
    <source>
        <dbReference type="ARBA" id="ARBA00001933"/>
    </source>
</evidence>
<dbReference type="InterPro" id="IPR001926">
    <property type="entry name" value="TrpB-like_PALP"/>
</dbReference>
<dbReference type="GO" id="GO:0005737">
    <property type="term" value="C:cytoplasm"/>
    <property type="evidence" value="ECO:0007669"/>
    <property type="project" value="UniProtKB-ARBA"/>
</dbReference>
<keyword evidence="8 12" id="KW-0198">Cysteine biosynthesis</keyword>
<dbReference type="Pfam" id="PF00291">
    <property type="entry name" value="PALP"/>
    <property type="match status" value="1"/>
</dbReference>
<evidence type="ECO:0000259" key="13">
    <source>
        <dbReference type="Pfam" id="PF00291"/>
    </source>
</evidence>
<comment type="similarity">
    <text evidence="3 12">Belongs to the cysteine synthase/cystathionine beta-synthase family.</text>
</comment>
<evidence type="ECO:0000256" key="6">
    <source>
        <dbReference type="ARBA" id="ARBA00022679"/>
    </source>
</evidence>
<feature type="binding site" evidence="10">
    <location>
        <position position="75"/>
    </location>
    <ligand>
        <name>pyridoxal 5'-phosphate</name>
        <dbReference type="ChEBI" id="CHEBI:597326"/>
    </ligand>
</feature>
<dbReference type="EMBL" id="DVFN01000104">
    <property type="protein sequence ID" value="HIQ70108.1"/>
    <property type="molecule type" value="Genomic_DNA"/>
</dbReference>
<evidence type="ECO:0000256" key="8">
    <source>
        <dbReference type="ARBA" id="ARBA00023192"/>
    </source>
</evidence>
<dbReference type="Gene3D" id="3.40.50.1100">
    <property type="match status" value="2"/>
</dbReference>
<dbReference type="PROSITE" id="PS00901">
    <property type="entry name" value="CYS_SYNTHASE"/>
    <property type="match status" value="1"/>
</dbReference>
<comment type="caution">
    <text evidence="14">The sequence shown here is derived from an EMBL/GenBank/DDBJ whole genome shotgun (WGS) entry which is preliminary data.</text>
</comment>
<dbReference type="FunFam" id="3.40.50.1100:FF:000067">
    <property type="entry name" value="Cysteine synthase"/>
    <property type="match status" value="1"/>
</dbReference>
<evidence type="ECO:0000256" key="2">
    <source>
        <dbReference type="ARBA" id="ARBA00004962"/>
    </source>
</evidence>